<evidence type="ECO:0000313" key="2">
    <source>
        <dbReference type="Proteomes" id="UP001062846"/>
    </source>
</evidence>
<sequence>MAEYSSSSSAETVAANSDLLIEILIRLPIRSLRIFKPVSKHWLSIITGHFFALLRIPDSTTVFGLFLHPHSTNPFPELNFIPRINTIHDPHPRFTDLAFFPGLRAHIRIINVCHGLLLCCFGHNHDDNPKPNYFILNPTTKQFKILPRCHISNLICLTLAFDPSKSPHYKIVCVRYTDFVPCYPAGPHHRIMMYSSESGSWKASGEPLAAKYKTQYDAGVYWNGAVNWFNSWGIGDSVYYNVHDERLGNIPLPPIPEGKDWRNQEFRHYGESRGHLHLIEAYDGTHRVDVYELERDYSRWFSKFSIDLDAVGVRRDNPFGILSVARMERDEESLLVLHVPGKILRCTIFGDGTLNKICDLAIPSRLHSGGCINPIESRLKYSWCRSFQYIESLFGV</sequence>
<evidence type="ECO:0000313" key="1">
    <source>
        <dbReference type="EMBL" id="KAI8564506.1"/>
    </source>
</evidence>
<dbReference type="EMBL" id="CM046390">
    <property type="protein sequence ID" value="KAI8564506.1"/>
    <property type="molecule type" value="Genomic_DNA"/>
</dbReference>
<proteinExistence type="predicted"/>
<keyword evidence="2" id="KW-1185">Reference proteome</keyword>
<name>A0ACC0PG12_RHOML</name>
<organism evidence="1 2">
    <name type="scientific">Rhododendron molle</name>
    <name type="common">Chinese azalea</name>
    <name type="synonym">Azalea mollis</name>
    <dbReference type="NCBI Taxonomy" id="49168"/>
    <lineage>
        <taxon>Eukaryota</taxon>
        <taxon>Viridiplantae</taxon>
        <taxon>Streptophyta</taxon>
        <taxon>Embryophyta</taxon>
        <taxon>Tracheophyta</taxon>
        <taxon>Spermatophyta</taxon>
        <taxon>Magnoliopsida</taxon>
        <taxon>eudicotyledons</taxon>
        <taxon>Gunneridae</taxon>
        <taxon>Pentapetalae</taxon>
        <taxon>asterids</taxon>
        <taxon>Ericales</taxon>
        <taxon>Ericaceae</taxon>
        <taxon>Ericoideae</taxon>
        <taxon>Rhodoreae</taxon>
        <taxon>Rhododendron</taxon>
    </lineage>
</organism>
<protein>
    <submittedName>
        <fullName evidence="1">Uncharacterized protein</fullName>
    </submittedName>
</protein>
<reference evidence="1" key="1">
    <citation type="submission" date="2022-02" db="EMBL/GenBank/DDBJ databases">
        <title>Plant Genome Project.</title>
        <authorList>
            <person name="Zhang R.-G."/>
        </authorList>
    </citation>
    <scope>NUCLEOTIDE SEQUENCE</scope>
    <source>
        <strain evidence="1">AT1</strain>
    </source>
</reference>
<dbReference type="Proteomes" id="UP001062846">
    <property type="component" value="Chromosome 3"/>
</dbReference>
<comment type="caution">
    <text evidence="1">The sequence shown here is derived from an EMBL/GenBank/DDBJ whole genome shotgun (WGS) entry which is preliminary data.</text>
</comment>
<accession>A0ACC0PG12</accession>
<gene>
    <name evidence="1" type="ORF">RHMOL_Rhmol03G0186800</name>
</gene>